<dbReference type="Proteomes" id="UP000625574">
    <property type="component" value="Unassembled WGS sequence"/>
</dbReference>
<name>A0ABS0VXJ6_9CORY</name>
<accession>A0ABS0VXJ6</accession>
<evidence type="ECO:0000256" key="1">
    <source>
        <dbReference type="SAM" id="Phobius"/>
    </source>
</evidence>
<comment type="caution">
    <text evidence="2">The sequence shown here is derived from an EMBL/GenBank/DDBJ whole genome shotgun (WGS) entry which is preliminary data.</text>
</comment>
<dbReference type="EMBL" id="JAEIOT010000015">
    <property type="protein sequence ID" value="MBI9001492.1"/>
    <property type="molecule type" value="Genomic_DNA"/>
</dbReference>
<gene>
    <name evidence="2" type="ORF">JDV76_11045</name>
</gene>
<evidence type="ECO:0000313" key="2">
    <source>
        <dbReference type="EMBL" id="MBI9001492.1"/>
    </source>
</evidence>
<keyword evidence="1" id="KW-0812">Transmembrane</keyword>
<keyword evidence="3" id="KW-1185">Reference proteome</keyword>
<organism evidence="2 3">
    <name type="scientific">Corynebacterium marambiense</name>
    <dbReference type="NCBI Taxonomy" id="2765364"/>
    <lineage>
        <taxon>Bacteria</taxon>
        <taxon>Bacillati</taxon>
        <taxon>Actinomycetota</taxon>
        <taxon>Actinomycetes</taxon>
        <taxon>Mycobacteriales</taxon>
        <taxon>Corynebacteriaceae</taxon>
        <taxon>Corynebacterium</taxon>
    </lineage>
</organism>
<reference evidence="2 3" key="1">
    <citation type="submission" date="2020-12" db="EMBL/GenBank/DDBJ databases">
        <title>Genome public.</title>
        <authorList>
            <person name="Sun Q."/>
        </authorList>
    </citation>
    <scope>NUCLEOTIDE SEQUENCE [LARGE SCALE GENOMIC DNA]</scope>
    <source>
        <strain evidence="2 3">CCM 8864</strain>
    </source>
</reference>
<keyword evidence="1" id="KW-0472">Membrane</keyword>
<keyword evidence="1" id="KW-1133">Transmembrane helix</keyword>
<evidence type="ECO:0000313" key="3">
    <source>
        <dbReference type="Proteomes" id="UP000625574"/>
    </source>
</evidence>
<sequence length="162" mass="18430">MDSSLIGLIGIVFGSFFTFLFQELRRKSIESTSGRRVCRGALRLLITDFHKAIAVTEHEVEFRELGPECGEISISGYDDNAMNLALYLDAESWKLVEGGQLGVRRINGIRAQLRDEKRLLTDDELQSYFAIREHIKKSIDLLDPESVAPDLNFWRGLRRGRG</sequence>
<proteinExistence type="predicted"/>
<dbReference type="RefSeq" id="WP_198736947.1">
    <property type="nucleotide sequence ID" value="NZ_JAEIOT010000015.1"/>
</dbReference>
<feature type="transmembrane region" description="Helical" evidence="1">
    <location>
        <begin position="6"/>
        <end position="24"/>
    </location>
</feature>
<protein>
    <submittedName>
        <fullName evidence="2">Uncharacterized protein</fullName>
    </submittedName>
</protein>